<dbReference type="RefSeq" id="WP_185978797.1">
    <property type="nucleotide sequence ID" value="NZ_JACBGI020000023.1"/>
</dbReference>
<keyword evidence="1" id="KW-0812">Transmembrane</keyword>
<gene>
    <name evidence="2" type="ORF">H8792_009900</name>
</gene>
<evidence type="ECO:0000313" key="2">
    <source>
        <dbReference type="EMBL" id="MBF6058651.1"/>
    </source>
</evidence>
<evidence type="ECO:0000313" key="3">
    <source>
        <dbReference type="Proteomes" id="UP001193680"/>
    </source>
</evidence>
<name>A0ABS0C3D2_9GAMM</name>
<comment type="caution">
    <text evidence="2">The sequence shown here is derived from an EMBL/GenBank/DDBJ whole genome shotgun (WGS) entry which is preliminary data.</text>
</comment>
<protein>
    <recommendedName>
        <fullName evidence="4">Flp pilus-assembly TadG-like N-terminal domain-containing protein</fullName>
    </recommendedName>
</protein>
<feature type="transmembrane region" description="Helical" evidence="1">
    <location>
        <begin position="12"/>
        <end position="32"/>
    </location>
</feature>
<keyword evidence="1" id="KW-0472">Membrane</keyword>
<keyword evidence="1" id="KW-1133">Transmembrane helix</keyword>
<reference evidence="2 3" key="2">
    <citation type="submission" date="2020-11" db="EMBL/GenBank/DDBJ databases">
        <title>Sulfur oxidizing isolate from Hospital Hole Sinkhole.</title>
        <authorList>
            <person name="Scott K.M."/>
        </authorList>
    </citation>
    <scope>NUCLEOTIDE SEQUENCE [LARGE SCALE GENOMIC DNA]</scope>
    <source>
        <strain evidence="2 3">HH1</strain>
    </source>
</reference>
<organism evidence="2 3">
    <name type="scientific">Thiomicrorhabdus heinhorstiae</name>
    <dbReference type="NCBI Taxonomy" id="2748010"/>
    <lineage>
        <taxon>Bacteria</taxon>
        <taxon>Pseudomonadati</taxon>
        <taxon>Pseudomonadota</taxon>
        <taxon>Gammaproteobacteria</taxon>
        <taxon>Thiotrichales</taxon>
        <taxon>Piscirickettsiaceae</taxon>
        <taxon>Thiomicrorhabdus</taxon>
    </lineage>
</organism>
<dbReference type="EMBL" id="JACBGI020000023">
    <property type="protein sequence ID" value="MBF6058651.1"/>
    <property type="molecule type" value="Genomic_DNA"/>
</dbReference>
<evidence type="ECO:0008006" key="4">
    <source>
        <dbReference type="Google" id="ProtNLM"/>
    </source>
</evidence>
<proteinExistence type="predicted"/>
<keyword evidence="3" id="KW-1185">Reference proteome</keyword>
<evidence type="ECO:0000256" key="1">
    <source>
        <dbReference type="SAM" id="Phobius"/>
    </source>
</evidence>
<accession>A0ABS0C3D2</accession>
<reference evidence="2 3" key="1">
    <citation type="submission" date="2020-06" db="EMBL/GenBank/DDBJ databases">
        <authorList>
            <person name="Scott K."/>
        </authorList>
    </citation>
    <scope>NUCLEOTIDE SEQUENCE [LARGE SCALE GENOMIC DNA]</scope>
    <source>
        <strain evidence="2 3">HH1</strain>
    </source>
</reference>
<sequence>MRSSSFERQQGAISFFVISSLITAIIGFGMIMEYAKLKIIDRELDNYARTIAQTALRSELSITRTMLEEGVISSDQTAQVVDSILIRSGYITEGGEESNRVIRRKITFGNFSDSGVCADPSSINKESCFIPLSSNAENPKAAEPPPEFSAVAVQLWTDDYFYGFVPQGRALFGLMEDDDGCYCDTRYQSCLDADFNSSELPDVEPAEFKIAITVKGSEARKNYCEYGYVPPHVSHPDNSISKYPWVDFHSGWIGQTPPETSVLLGLLYAGNYSKTDFMRVLAQKNVTVSNGDDPLDDEGGVLYTVGGLLDLLAPTSQMVALNSDGTAMQASDIDPATTDGRNQYRCSLTNLSVDLVDLLDAEGELSEPCGGLVNNIASTLSSILSWLLSGLVIDVTDPNVLFSDTAYIGRSGVCTPFTDADNITNDRCLWQSTGGGVYQSCENILHSNPNDMTFQDRLTAFLLGPFIDWEKAYEGLNCEVSRFKYKGWLFWGGWEEL</sequence>
<dbReference type="Proteomes" id="UP001193680">
    <property type="component" value="Unassembled WGS sequence"/>
</dbReference>